<accession>A0A9P8XSV9</accession>
<feature type="region of interest" description="Disordered" evidence="1">
    <location>
        <begin position="80"/>
        <end position="174"/>
    </location>
</feature>
<evidence type="ECO:0000256" key="1">
    <source>
        <dbReference type="SAM" id="MobiDB-lite"/>
    </source>
</evidence>
<organism evidence="2 3">
    <name type="scientific">Microdochium trichocladiopsis</name>
    <dbReference type="NCBI Taxonomy" id="1682393"/>
    <lineage>
        <taxon>Eukaryota</taxon>
        <taxon>Fungi</taxon>
        <taxon>Dikarya</taxon>
        <taxon>Ascomycota</taxon>
        <taxon>Pezizomycotina</taxon>
        <taxon>Sordariomycetes</taxon>
        <taxon>Xylariomycetidae</taxon>
        <taxon>Xylariales</taxon>
        <taxon>Microdochiaceae</taxon>
        <taxon>Microdochium</taxon>
    </lineage>
</organism>
<keyword evidence="3" id="KW-1185">Reference proteome</keyword>
<dbReference type="RefSeq" id="XP_046004149.1">
    <property type="nucleotide sequence ID" value="XM_046157645.1"/>
</dbReference>
<feature type="compositionally biased region" description="Basic residues" evidence="1">
    <location>
        <begin position="21"/>
        <end position="36"/>
    </location>
</feature>
<feature type="compositionally biased region" description="Low complexity" evidence="1">
    <location>
        <begin position="37"/>
        <end position="46"/>
    </location>
</feature>
<dbReference type="Proteomes" id="UP000756346">
    <property type="component" value="Unassembled WGS sequence"/>
</dbReference>
<feature type="compositionally biased region" description="Polar residues" evidence="1">
    <location>
        <begin position="95"/>
        <end position="129"/>
    </location>
</feature>
<gene>
    <name evidence="2" type="ORF">B0I36DRAFT_356536</name>
</gene>
<comment type="caution">
    <text evidence="2">The sequence shown here is derived from an EMBL/GenBank/DDBJ whole genome shotgun (WGS) entry which is preliminary data.</text>
</comment>
<dbReference type="OrthoDB" id="10646856at2759"/>
<dbReference type="EMBL" id="JAGTJQ010000017">
    <property type="protein sequence ID" value="KAH7010618.1"/>
    <property type="molecule type" value="Genomic_DNA"/>
</dbReference>
<reference evidence="2" key="1">
    <citation type="journal article" date="2021" name="Nat. Commun.">
        <title>Genetic determinants of endophytism in the Arabidopsis root mycobiome.</title>
        <authorList>
            <person name="Mesny F."/>
            <person name="Miyauchi S."/>
            <person name="Thiergart T."/>
            <person name="Pickel B."/>
            <person name="Atanasova L."/>
            <person name="Karlsson M."/>
            <person name="Huettel B."/>
            <person name="Barry K.W."/>
            <person name="Haridas S."/>
            <person name="Chen C."/>
            <person name="Bauer D."/>
            <person name="Andreopoulos W."/>
            <person name="Pangilinan J."/>
            <person name="LaButti K."/>
            <person name="Riley R."/>
            <person name="Lipzen A."/>
            <person name="Clum A."/>
            <person name="Drula E."/>
            <person name="Henrissat B."/>
            <person name="Kohler A."/>
            <person name="Grigoriev I.V."/>
            <person name="Martin F.M."/>
            <person name="Hacquard S."/>
        </authorList>
    </citation>
    <scope>NUCLEOTIDE SEQUENCE</scope>
    <source>
        <strain evidence="2">MPI-CAGE-CH-0230</strain>
    </source>
</reference>
<dbReference type="AlphaFoldDB" id="A0A9P8XSV9"/>
<proteinExistence type="predicted"/>
<feature type="compositionally biased region" description="Acidic residues" evidence="1">
    <location>
        <begin position="164"/>
        <end position="174"/>
    </location>
</feature>
<evidence type="ECO:0000313" key="2">
    <source>
        <dbReference type="EMBL" id="KAH7010618.1"/>
    </source>
</evidence>
<feature type="region of interest" description="Disordered" evidence="1">
    <location>
        <begin position="17"/>
        <end position="52"/>
    </location>
</feature>
<protein>
    <submittedName>
        <fullName evidence="2">Uncharacterized protein</fullName>
    </submittedName>
</protein>
<dbReference type="GeneID" id="70187191"/>
<feature type="compositionally biased region" description="Basic and acidic residues" evidence="1">
    <location>
        <begin position="147"/>
        <end position="156"/>
    </location>
</feature>
<name>A0A9P8XSV9_9PEZI</name>
<evidence type="ECO:0000313" key="3">
    <source>
        <dbReference type="Proteomes" id="UP000756346"/>
    </source>
</evidence>
<sequence length="229" mass="24595">MHQQLQFQSPFDRMAYQQAKAKGKGSTKPIHSKHGISKSTSGTSGTVTMNVSKDFPPIETLLPMDVVDLTAEDDSFVLLPNRLPSRPRKPALTRSPISSAQSSNGAAGLSTDATSNALPTGFSNASSQDAPELPPDEPPHPCGQTADSHDSARSDEGVSPDLPMDADDDSTLPDEWEGKIIGEEADGYLVAWESSFIPMEYAGEAMIRAWEEKKAKILEGGREKGRVTL</sequence>